<dbReference type="EC" id="2.7.1.26" evidence="15"/>
<evidence type="ECO:0000256" key="13">
    <source>
        <dbReference type="ARBA" id="ARBA00047880"/>
    </source>
</evidence>
<dbReference type="InterPro" id="IPR023468">
    <property type="entry name" value="Riboflavin_kinase"/>
</dbReference>
<evidence type="ECO:0000256" key="5">
    <source>
        <dbReference type="ARBA" id="ARBA00022643"/>
    </source>
</evidence>
<evidence type="ECO:0000256" key="12">
    <source>
        <dbReference type="ARBA" id="ARBA00023268"/>
    </source>
</evidence>
<dbReference type="CDD" id="cd02064">
    <property type="entry name" value="FAD_synthetase_N"/>
    <property type="match status" value="1"/>
</dbReference>
<dbReference type="SMART" id="SM00904">
    <property type="entry name" value="Flavokinase"/>
    <property type="match status" value="1"/>
</dbReference>
<keyword evidence="6 15" id="KW-0808">Transferase</keyword>
<dbReference type="SUPFAM" id="SSF82114">
    <property type="entry name" value="Riboflavin kinase-like"/>
    <property type="match status" value="1"/>
</dbReference>
<dbReference type="InterPro" id="IPR015864">
    <property type="entry name" value="FAD_synthase"/>
</dbReference>
<keyword evidence="18" id="KW-1185">Reference proteome</keyword>
<dbReference type="SUPFAM" id="SSF52374">
    <property type="entry name" value="Nucleotidylyl transferase"/>
    <property type="match status" value="1"/>
</dbReference>
<keyword evidence="5 15" id="KW-0288">FMN</keyword>
<keyword evidence="4 15" id="KW-0285">Flavoprotein</keyword>
<evidence type="ECO:0000256" key="1">
    <source>
        <dbReference type="ARBA" id="ARBA00002121"/>
    </source>
</evidence>
<accession>A0A4R8H9N6</accession>
<name>A0A4R8H9N6_9FIRM</name>
<evidence type="ECO:0000313" key="18">
    <source>
        <dbReference type="Proteomes" id="UP000295832"/>
    </source>
</evidence>
<evidence type="ECO:0000256" key="14">
    <source>
        <dbReference type="ARBA" id="ARBA00049494"/>
    </source>
</evidence>
<keyword evidence="8 15" id="KW-0547">Nucleotide-binding</keyword>
<keyword evidence="7 15" id="KW-0548">Nucleotidyltransferase</keyword>
<reference evidence="17 18" key="1">
    <citation type="submission" date="2019-03" db="EMBL/GenBank/DDBJ databases">
        <title>Subsurface microbial communities from deep shales in Ohio and West Virginia, USA.</title>
        <authorList>
            <person name="Wrighton K."/>
        </authorList>
    </citation>
    <scope>NUCLEOTIDE SEQUENCE [LARGE SCALE GENOMIC DNA]</scope>
    <source>
        <strain evidence="17 18">MSL 6dP</strain>
    </source>
</reference>
<comment type="catalytic activity">
    <reaction evidence="14 15">
        <text>FMN + ATP + H(+) = FAD + diphosphate</text>
        <dbReference type="Rhea" id="RHEA:17237"/>
        <dbReference type="ChEBI" id="CHEBI:15378"/>
        <dbReference type="ChEBI" id="CHEBI:30616"/>
        <dbReference type="ChEBI" id="CHEBI:33019"/>
        <dbReference type="ChEBI" id="CHEBI:57692"/>
        <dbReference type="ChEBI" id="CHEBI:58210"/>
        <dbReference type="EC" id="2.7.7.2"/>
    </reaction>
</comment>
<keyword evidence="12" id="KW-0511">Multifunctional enzyme</keyword>
<feature type="domain" description="Riboflavin kinase" evidence="16">
    <location>
        <begin position="179"/>
        <end position="303"/>
    </location>
</feature>
<evidence type="ECO:0000256" key="2">
    <source>
        <dbReference type="ARBA" id="ARBA00004726"/>
    </source>
</evidence>
<dbReference type="Gene3D" id="3.40.50.620">
    <property type="entry name" value="HUPs"/>
    <property type="match status" value="1"/>
</dbReference>
<dbReference type="Proteomes" id="UP000295832">
    <property type="component" value="Unassembled WGS sequence"/>
</dbReference>
<dbReference type="GO" id="GO:0008531">
    <property type="term" value="F:riboflavin kinase activity"/>
    <property type="evidence" value="ECO:0007669"/>
    <property type="project" value="UniProtKB-UniRule"/>
</dbReference>
<dbReference type="PIRSF" id="PIRSF004491">
    <property type="entry name" value="FAD_Synth"/>
    <property type="match status" value="1"/>
</dbReference>
<dbReference type="InterPro" id="IPR002606">
    <property type="entry name" value="Riboflavin_kinase_bac"/>
</dbReference>
<keyword evidence="11 15" id="KW-0067">ATP-binding</keyword>
<dbReference type="Gene3D" id="2.40.30.30">
    <property type="entry name" value="Riboflavin kinase-like"/>
    <property type="match status" value="1"/>
</dbReference>
<dbReference type="STRING" id="926561.GCA_000379025_03029"/>
<protein>
    <recommendedName>
        <fullName evidence="15">Riboflavin biosynthesis protein</fullName>
    </recommendedName>
    <domain>
        <recommendedName>
            <fullName evidence="15">Riboflavin kinase</fullName>
            <ecNumber evidence="15">2.7.1.26</ecNumber>
        </recommendedName>
        <alternativeName>
            <fullName evidence="15">Flavokinase</fullName>
        </alternativeName>
    </domain>
    <domain>
        <recommendedName>
            <fullName evidence="15">FMN adenylyltransferase</fullName>
            <ecNumber evidence="15">2.7.7.2</ecNumber>
        </recommendedName>
        <alternativeName>
            <fullName evidence="15">FAD pyrophosphorylase</fullName>
        </alternativeName>
        <alternativeName>
            <fullName evidence="15">FAD synthase</fullName>
        </alternativeName>
    </domain>
</protein>
<dbReference type="AlphaFoldDB" id="A0A4R8H9N6"/>
<comment type="catalytic activity">
    <reaction evidence="13 15">
        <text>riboflavin + ATP = FMN + ADP + H(+)</text>
        <dbReference type="Rhea" id="RHEA:14357"/>
        <dbReference type="ChEBI" id="CHEBI:15378"/>
        <dbReference type="ChEBI" id="CHEBI:30616"/>
        <dbReference type="ChEBI" id="CHEBI:57986"/>
        <dbReference type="ChEBI" id="CHEBI:58210"/>
        <dbReference type="ChEBI" id="CHEBI:456216"/>
        <dbReference type="EC" id="2.7.1.26"/>
    </reaction>
</comment>
<evidence type="ECO:0000313" key="17">
    <source>
        <dbReference type="EMBL" id="TDX51878.1"/>
    </source>
</evidence>
<evidence type="ECO:0000256" key="9">
    <source>
        <dbReference type="ARBA" id="ARBA00022777"/>
    </source>
</evidence>
<evidence type="ECO:0000256" key="3">
    <source>
        <dbReference type="ARBA" id="ARBA00005201"/>
    </source>
</evidence>
<evidence type="ECO:0000256" key="6">
    <source>
        <dbReference type="ARBA" id="ARBA00022679"/>
    </source>
</evidence>
<comment type="pathway">
    <text evidence="2 15">Cofactor biosynthesis; FAD biosynthesis; FAD from FMN: step 1/1.</text>
</comment>
<dbReference type="NCBIfam" id="NF004162">
    <property type="entry name" value="PRK05627.1-5"/>
    <property type="match status" value="1"/>
</dbReference>
<dbReference type="UniPathway" id="UPA00276">
    <property type="reaction ID" value="UER00406"/>
</dbReference>
<dbReference type="InterPro" id="IPR014729">
    <property type="entry name" value="Rossmann-like_a/b/a_fold"/>
</dbReference>
<comment type="caution">
    <text evidence="17">The sequence shown here is derived from an EMBL/GenBank/DDBJ whole genome shotgun (WGS) entry which is preliminary data.</text>
</comment>
<dbReference type="FunFam" id="2.40.30.30:FF:000003">
    <property type="entry name" value="Riboflavin biosynthesis protein"/>
    <property type="match status" value="1"/>
</dbReference>
<evidence type="ECO:0000256" key="4">
    <source>
        <dbReference type="ARBA" id="ARBA00022630"/>
    </source>
</evidence>
<dbReference type="GO" id="GO:0009231">
    <property type="term" value="P:riboflavin biosynthetic process"/>
    <property type="evidence" value="ECO:0007669"/>
    <property type="project" value="InterPro"/>
</dbReference>
<evidence type="ECO:0000259" key="16">
    <source>
        <dbReference type="SMART" id="SM00904"/>
    </source>
</evidence>
<comment type="function">
    <text evidence="1">Catalyzes the phosphorylation of riboflavin to FMN followed by the adenylation of FMN to FAD.</text>
</comment>
<sequence>MEIYYNQARNSNTIITLGTFDGLHLGHQEIIKLTVNKAKKLDYNSALFTFNPHPLKVVSPNNTPKSLMSWKQKRRVIESLGINQIIVKKFTEEFSRIPYEDFVLEYLLNRFSVKEIIVGEDFKCGYKGKGTPDRLKKLGEKLGFGVQAIPSIKFKNKEIGSTYIRNLILEGRVDEVKEQLGRNFILDCEVIKGDQRGRKLGFPTANLHPLADYVLPPLGVYACKVRVKDKIYGGAVHLGLIPTFNKNKFSIEVYIFDFSGNIYGERIELEFIKRIRGEENFKTVEELISRMKEDVRLSKIILDKIDSL</sequence>
<dbReference type="RefSeq" id="WP_134116141.1">
    <property type="nucleotide sequence ID" value="NZ_SOEG01000009.1"/>
</dbReference>
<comment type="pathway">
    <text evidence="3 15">Cofactor biosynthesis; FMN biosynthesis; FMN from riboflavin (ATP route): step 1/1.</text>
</comment>
<dbReference type="InterPro" id="IPR023465">
    <property type="entry name" value="Riboflavin_kinase_dom_sf"/>
</dbReference>
<keyword evidence="9 15" id="KW-0418">Kinase</keyword>
<dbReference type="GO" id="GO:0005524">
    <property type="term" value="F:ATP binding"/>
    <property type="evidence" value="ECO:0007669"/>
    <property type="project" value="UniProtKB-UniRule"/>
</dbReference>
<dbReference type="GO" id="GO:0009398">
    <property type="term" value="P:FMN biosynthetic process"/>
    <property type="evidence" value="ECO:0007669"/>
    <property type="project" value="UniProtKB-UniRule"/>
</dbReference>
<dbReference type="UniPathway" id="UPA00277">
    <property type="reaction ID" value="UER00407"/>
</dbReference>
<dbReference type="GO" id="GO:0003919">
    <property type="term" value="F:FMN adenylyltransferase activity"/>
    <property type="evidence" value="ECO:0007669"/>
    <property type="project" value="UniProtKB-UniRule"/>
</dbReference>
<dbReference type="PANTHER" id="PTHR22749:SF6">
    <property type="entry name" value="RIBOFLAVIN KINASE"/>
    <property type="match status" value="1"/>
</dbReference>
<dbReference type="EMBL" id="SOEG01000009">
    <property type="protein sequence ID" value="TDX51878.1"/>
    <property type="molecule type" value="Genomic_DNA"/>
</dbReference>
<evidence type="ECO:0000256" key="7">
    <source>
        <dbReference type="ARBA" id="ARBA00022695"/>
    </source>
</evidence>
<dbReference type="PANTHER" id="PTHR22749">
    <property type="entry name" value="RIBOFLAVIN KINASE/FMN ADENYLYLTRANSFERASE"/>
    <property type="match status" value="1"/>
</dbReference>
<organism evidence="17 18">
    <name type="scientific">Orenia marismortui</name>
    <dbReference type="NCBI Taxonomy" id="46469"/>
    <lineage>
        <taxon>Bacteria</taxon>
        <taxon>Bacillati</taxon>
        <taxon>Bacillota</taxon>
        <taxon>Clostridia</taxon>
        <taxon>Halanaerobiales</taxon>
        <taxon>Halobacteroidaceae</taxon>
        <taxon>Orenia</taxon>
    </lineage>
</organism>
<dbReference type="NCBIfam" id="NF004160">
    <property type="entry name" value="PRK05627.1-3"/>
    <property type="match status" value="1"/>
</dbReference>
<dbReference type="Pfam" id="PF01687">
    <property type="entry name" value="Flavokinase"/>
    <property type="match status" value="1"/>
</dbReference>
<comment type="similarity">
    <text evidence="15">Belongs to the ribF family.</text>
</comment>
<dbReference type="GO" id="GO:0006747">
    <property type="term" value="P:FAD biosynthetic process"/>
    <property type="evidence" value="ECO:0007669"/>
    <property type="project" value="UniProtKB-UniRule"/>
</dbReference>
<evidence type="ECO:0000256" key="10">
    <source>
        <dbReference type="ARBA" id="ARBA00022827"/>
    </source>
</evidence>
<dbReference type="NCBIfam" id="TIGR00083">
    <property type="entry name" value="ribF"/>
    <property type="match status" value="1"/>
</dbReference>
<evidence type="ECO:0000256" key="15">
    <source>
        <dbReference type="PIRNR" id="PIRNR004491"/>
    </source>
</evidence>
<dbReference type="Pfam" id="PF06574">
    <property type="entry name" value="FAD_syn"/>
    <property type="match status" value="1"/>
</dbReference>
<dbReference type="FunFam" id="3.40.50.620:FF:000021">
    <property type="entry name" value="Riboflavin biosynthesis protein"/>
    <property type="match status" value="1"/>
</dbReference>
<evidence type="ECO:0000256" key="11">
    <source>
        <dbReference type="ARBA" id="ARBA00022840"/>
    </source>
</evidence>
<gene>
    <name evidence="17" type="ORF">C7959_1091</name>
</gene>
<dbReference type="EC" id="2.7.7.2" evidence="15"/>
<dbReference type="InterPro" id="IPR015865">
    <property type="entry name" value="Riboflavin_kinase_bac/euk"/>
</dbReference>
<proteinExistence type="inferred from homology"/>
<evidence type="ECO:0000256" key="8">
    <source>
        <dbReference type="ARBA" id="ARBA00022741"/>
    </source>
</evidence>
<keyword evidence="10 15" id="KW-0274">FAD</keyword>